<dbReference type="InterPro" id="IPR029069">
    <property type="entry name" value="HotDog_dom_sf"/>
</dbReference>
<evidence type="ECO:0000313" key="1">
    <source>
        <dbReference type="EMBL" id="ADZ25010.1"/>
    </source>
</evidence>
<dbReference type="GO" id="GO:0016829">
    <property type="term" value="F:lyase activity"/>
    <property type="evidence" value="ECO:0007669"/>
    <property type="project" value="InterPro"/>
</dbReference>
<accession>F1B9R8</accession>
<dbReference type="Gene3D" id="3.10.129.10">
    <property type="entry name" value="Hotdog Thioesterase"/>
    <property type="match status" value="1"/>
</dbReference>
<dbReference type="Pfam" id="PF19315">
    <property type="entry name" value="MC_hydratase"/>
    <property type="match status" value="1"/>
</dbReference>
<dbReference type="AlphaFoldDB" id="F1B9R8"/>
<gene>
    <name evidence="1" type="primary">leu21</name>
</gene>
<dbReference type="PANTHER" id="PTHR43664:SF1">
    <property type="entry name" value="BETA-METHYLMALYL-COA DEHYDRATASE"/>
    <property type="match status" value="1"/>
</dbReference>
<proteinExistence type="predicted"/>
<dbReference type="PANTHER" id="PTHR43664">
    <property type="entry name" value="MONOAMINE OXIDASE-RELATED"/>
    <property type="match status" value="1"/>
</dbReference>
<protein>
    <submittedName>
        <fullName evidence="1">Dehydratase</fullName>
    </submittedName>
</protein>
<dbReference type="InterPro" id="IPR048274">
    <property type="entry name" value="MC_hydratase"/>
</dbReference>
<dbReference type="CDD" id="cd03451">
    <property type="entry name" value="FkbR2"/>
    <property type="match status" value="1"/>
</dbReference>
<dbReference type="EMBL" id="HM639990">
    <property type="protein sequence ID" value="ADZ25010.1"/>
    <property type="molecule type" value="Genomic_DNA"/>
</dbReference>
<reference evidence="1" key="1">
    <citation type="journal article" date="2011" name="Mol. Biosyst.">
        <title>Insights into the complex biosynthesis of the leupyrrins in Sorangium cellulosum So ce690.</title>
        <authorList>
            <person name="Kopp M."/>
            <person name="Irschik H."/>
            <person name="Gemperlein K."/>
            <person name="Buntin K."/>
            <person name="Meiser P."/>
            <person name="Weissman K.J."/>
            <person name="Bode H.B."/>
            <person name="Muller R."/>
        </authorList>
    </citation>
    <scope>NUCLEOTIDE SEQUENCE</scope>
    <source>
        <strain evidence="1">So ce690</strain>
    </source>
</reference>
<dbReference type="SUPFAM" id="SSF54637">
    <property type="entry name" value="Thioesterase/thiol ester dehydrase-isomerase"/>
    <property type="match status" value="1"/>
</dbReference>
<sequence length="175" mass="19705">MDEQRSGYKRVGEQRYREVIGFDYEDFVVGDVFEHRPGRMVTEADNVWMSTLCMNQSPLHIDGAYGEHTPWGKPLVSSLVTFSIVNGMSVRSTSGRALANLGWDRVRLVKTVFVGETLYAESTILAKRLSASRPGQGIITCETRGTKADGEVFLTFERSFLVATREHSMNDKARY</sequence>
<organism evidence="1">
    <name type="scientific">Sorangium cellulosum</name>
    <name type="common">Polyangium cellulosum</name>
    <dbReference type="NCBI Taxonomy" id="56"/>
    <lineage>
        <taxon>Bacteria</taxon>
        <taxon>Pseudomonadati</taxon>
        <taxon>Myxococcota</taxon>
        <taxon>Polyangia</taxon>
        <taxon>Polyangiales</taxon>
        <taxon>Polyangiaceae</taxon>
        <taxon>Sorangium</taxon>
    </lineage>
</organism>
<name>F1B9R8_SORCE</name>
<dbReference type="InterPro" id="IPR052342">
    <property type="entry name" value="MCH/BMMD"/>
</dbReference>